<sequence length="339" mass="35692">MACLKMKKAILAFGLLGAHAITVCAQADVVTYGVVDIGVAHEKNSSLNGSVTRMDSGIFNGNRLGIKGAEDFGAGVSAVFTLESGFTADTGVLGQGGLLFGRQAWVGLSGDLGVIQLGRQRNTVYANAYVFDPFADALAGDSARLFNYSGYRSNNMVSYGYESNGLRGQLQYSLGEVVGNAAASSTRAGYAGYRKGPLDVVLTHHRTNNTAGNTGKATLIGGNYDFGMIKAFAAYAWNKGVRQDGSISHGADIRSGLIGITASIGDASTVMVSYIRLWDKVVSDANASQVAIGYVHDLSKRTALYASHSRLTNESNASYLVATEGLTAHLFNAGIRHKF</sequence>
<dbReference type="PANTHER" id="PTHR34501">
    <property type="entry name" value="PROTEIN YDDL-RELATED"/>
    <property type="match status" value="1"/>
</dbReference>
<dbReference type="KEGG" id="care:LT85_2820"/>
<evidence type="ECO:0000256" key="5">
    <source>
        <dbReference type="ARBA" id="ARBA00022692"/>
    </source>
</evidence>
<evidence type="ECO:0000259" key="12">
    <source>
        <dbReference type="Pfam" id="PF13609"/>
    </source>
</evidence>
<dbReference type="GO" id="GO:0006811">
    <property type="term" value="P:monoatomic ion transport"/>
    <property type="evidence" value="ECO:0007669"/>
    <property type="project" value="UniProtKB-KW"/>
</dbReference>
<dbReference type="CDD" id="cd00342">
    <property type="entry name" value="gram_neg_porins"/>
    <property type="match status" value="1"/>
</dbReference>
<dbReference type="Gene3D" id="2.40.160.10">
    <property type="entry name" value="Porin"/>
    <property type="match status" value="1"/>
</dbReference>
<evidence type="ECO:0000313" key="13">
    <source>
        <dbReference type="EMBL" id="AIY41978.1"/>
    </source>
</evidence>
<dbReference type="SUPFAM" id="SSF56935">
    <property type="entry name" value="Porins"/>
    <property type="match status" value="1"/>
</dbReference>
<dbReference type="Proteomes" id="UP000030302">
    <property type="component" value="Chromosome"/>
</dbReference>
<dbReference type="Pfam" id="PF13609">
    <property type="entry name" value="Porin_4"/>
    <property type="match status" value="1"/>
</dbReference>
<keyword evidence="7" id="KW-0406">Ion transport</keyword>
<dbReference type="GO" id="GO:0046930">
    <property type="term" value="C:pore complex"/>
    <property type="evidence" value="ECO:0007669"/>
    <property type="project" value="UniProtKB-KW"/>
</dbReference>
<accession>A0A0A1FB50</accession>
<evidence type="ECO:0000256" key="6">
    <source>
        <dbReference type="ARBA" id="ARBA00022729"/>
    </source>
</evidence>
<dbReference type="AlphaFoldDB" id="A0A0A1FB50"/>
<name>A0A0A1FB50_9BURK</name>
<keyword evidence="14" id="KW-1185">Reference proteome</keyword>
<evidence type="ECO:0000256" key="10">
    <source>
        <dbReference type="ARBA" id="ARBA00023237"/>
    </source>
</evidence>
<feature type="chain" id="PRO_5001974116" evidence="11">
    <location>
        <begin position="28"/>
        <end position="339"/>
    </location>
</feature>
<evidence type="ECO:0000256" key="2">
    <source>
        <dbReference type="ARBA" id="ARBA00011233"/>
    </source>
</evidence>
<dbReference type="PANTHER" id="PTHR34501:SF9">
    <property type="entry name" value="MAJOR OUTER MEMBRANE PROTEIN P.IA"/>
    <property type="match status" value="1"/>
</dbReference>
<keyword evidence="10" id="KW-0998">Cell outer membrane</keyword>
<keyword evidence="3" id="KW-0813">Transport</keyword>
<keyword evidence="8" id="KW-0626">Porin</keyword>
<dbReference type="HOGENOM" id="CLU_038238_1_1_4"/>
<dbReference type="STRING" id="279058.LT85_2820"/>
<evidence type="ECO:0000256" key="1">
    <source>
        <dbReference type="ARBA" id="ARBA00004571"/>
    </source>
</evidence>
<keyword evidence="9" id="KW-0472">Membrane</keyword>
<comment type="subcellular location">
    <subcellularLocation>
        <location evidence="1">Cell outer membrane</location>
        <topology evidence="1">Multi-pass membrane protein</topology>
    </subcellularLocation>
</comment>
<evidence type="ECO:0000256" key="3">
    <source>
        <dbReference type="ARBA" id="ARBA00022448"/>
    </source>
</evidence>
<gene>
    <name evidence="13" type="ORF">LT85_2820</name>
</gene>
<proteinExistence type="predicted"/>
<feature type="domain" description="Porin" evidence="12">
    <location>
        <begin position="20"/>
        <end position="314"/>
    </location>
</feature>
<evidence type="ECO:0000256" key="4">
    <source>
        <dbReference type="ARBA" id="ARBA00022452"/>
    </source>
</evidence>
<reference evidence="14" key="1">
    <citation type="journal article" date="2014" name="Soil Biol. Biochem.">
        <title>Structure and function of bacterial communities in ageing soils: Insights from the Mendocino ecological staircase.</title>
        <authorList>
            <person name="Uroz S."/>
            <person name="Tech J.J."/>
            <person name="Sawaya N.A."/>
            <person name="Frey-Klett P."/>
            <person name="Leveau J.H.J."/>
        </authorList>
    </citation>
    <scope>NUCLEOTIDE SEQUENCE [LARGE SCALE GENOMIC DNA]</scope>
    <source>
        <strain evidence="14">Cal35</strain>
    </source>
</reference>
<evidence type="ECO:0000256" key="8">
    <source>
        <dbReference type="ARBA" id="ARBA00023114"/>
    </source>
</evidence>
<keyword evidence="6 11" id="KW-0732">Signal</keyword>
<comment type="subunit">
    <text evidence="2">Homotrimer.</text>
</comment>
<dbReference type="PRINTS" id="PR00184">
    <property type="entry name" value="NEISSPPORIN"/>
</dbReference>
<evidence type="ECO:0000256" key="11">
    <source>
        <dbReference type="SAM" id="SignalP"/>
    </source>
</evidence>
<dbReference type="EMBL" id="CP009962">
    <property type="protein sequence ID" value="AIY41978.1"/>
    <property type="molecule type" value="Genomic_DNA"/>
</dbReference>
<dbReference type="InterPro" id="IPR023614">
    <property type="entry name" value="Porin_dom_sf"/>
</dbReference>
<feature type="signal peptide" evidence="11">
    <location>
        <begin position="1"/>
        <end position="27"/>
    </location>
</feature>
<protein>
    <submittedName>
        <fullName evidence="13">Outer membrane protein</fullName>
    </submittedName>
</protein>
<dbReference type="GO" id="GO:0009279">
    <property type="term" value="C:cell outer membrane"/>
    <property type="evidence" value="ECO:0007669"/>
    <property type="project" value="UniProtKB-SubCell"/>
</dbReference>
<dbReference type="InterPro" id="IPR002299">
    <property type="entry name" value="Porin_Neis"/>
</dbReference>
<keyword evidence="5" id="KW-0812">Transmembrane</keyword>
<evidence type="ECO:0000313" key="14">
    <source>
        <dbReference type="Proteomes" id="UP000030302"/>
    </source>
</evidence>
<dbReference type="InterPro" id="IPR050298">
    <property type="entry name" value="Gram-neg_bact_OMP"/>
</dbReference>
<keyword evidence="4" id="KW-1134">Transmembrane beta strand</keyword>
<evidence type="ECO:0000256" key="7">
    <source>
        <dbReference type="ARBA" id="ARBA00023065"/>
    </source>
</evidence>
<evidence type="ECO:0000256" key="9">
    <source>
        <dbReference type="ARBA" id="ARBA00023136"/>
    </source>
</evidence>
<organism evidence="13 14">
    <name type="scientific">Collimonas arenae</name>
    <dbReference type="NCBI Taxonomy" id="279058"/>
    <lineage>
        <taxon>Bacteria</taxon>
        <taxon>Pseudomonadati</taxon>
        <taxon>Pseudomonadota</taxon>
        <taxon>Betaproteobacteria</taxon>
        <taxon>Burkholderiales</taxon>
        <taxon>Oxalobacteraceae</taxon>
        <taxon>Collimonas</taxon>
    </lineage>
</organism>
<dbReference type="GO" id="GO:0015288">
    <property type="term" value="F:porin activity"/>
    <property type="evidence" value="ECO:0007669"/>
    <property type="project" value="UniProtKB-KW"/>
</dbReference>
<dbReference type="InterPro" id="IPR033900">
    <property type="entry name" value="Gram_neg_porin_domain"/>
</dbReference>